<protein>
    <submittedName>
        <fullName evidence="6">NAD(P)-binding domain-containing protein</fullName>
    </submittedName>
</protein>
<dbReference type="Proteomes" id="UP000598820">
    <property type="component" value="Unassembled WGS sequence"/>
</dbReference>
<organism evidence="6 7">
    <name type="scientific">Spirosoma profusum</name>
    <dbReference type="NCBI Taxonomy" id="2771354"/>
    <lineage>
        <taxon>Bacteria</taxon>
        <taxon>Pseudomonadati</taxon>
        <taxon>Bacteroidota</taxon>
        <taxon>Cytophagia</taxon>
        <taxon>Cytophagales</taxon>
        <taxon>Cytophagaceae</taxon>
        <taxon>Spirosoma</taxon>
    </lineage>
</organism>
<keyword evidence="4" id="KW-0521">NADP</keyword>
<accession>A0A927ATY3</accession>
<evidence type="ECO:0000256" key="2">
    <source>
        <dbReference type="ARBA" id="ARBA00022630"/>
    </source>
</evidence>
<dbReference type="GO" id="GO:0050661">
    <property type="term" value="F:NADP binding"/>
    <property type="evidence" value="ECO:0007669"/>
    <property type="project" value="InterPro"/>
</dbReference>
<evidence type="ECO:0000256" key="4">
    <source>
        <dbReference type="ARBA" id="ARBA00022857"/>
    </source>
</evidence>
<comment type="similarity">
    <text evidence="1">Belongs to the FMO family.</text>
</comment>
<dbReference type="InterPro" id="IPR020946">
    <property type="entry name" value="Flavin_mOase-like"/>
</dbReference>
<dbReference type="PRINTS" id="PR00370">
    <property type="entry name" value="FMOXYGENASE"/>
</dbReference>
<dbReference type="EMBL" id="JACWZY010000008">
    <property type="protein sequence ID" value="MBD2701457.1"/>
    <property type="molecule type" value="Genomic_DNA"/>
</dbReference>
<dbReference type="GO" id="GO:0050660">
    <property type="term" value="F:flavin adenine dinucleotide binding"/>
    <property type="evidence" value="ECO:0007669"/>
    <property type="project" value="InterPro"/>
</dbReference>
<dbReference type="Pfam" id="PF00743">
    <property type="entry name" value="FMO-like"/>
    <property type="match status" value="1"/>
</dbReference>
<evidence type="ECO:0000256" key="3">
    <source>
        <dbReference type="ARBA" id="ARBA00022827"/>
    </source>
</evidence>
<keyword evidence="3" id="KW-0274">FAD</keyword>
<dbReference type="AlphaFoldDB" id="A0A927ATY3"/>
<evidence type="ECO:0000256" key="5">
    <source>
        <dbReference type="ARBA" id="ARBA00023002"/>
    </source>
</evidence>
<keyword evidence="2" id="KW-0285">Flavoprotein</keyword>
<dbReference type="InterPro" id="IPR050346">
    <property type="entry name" value="FMO-like"/>
</dbReference>
<dbReference type="PANTHER" id="PTHR23023">
    <property type="entry name" value="DIMETHYLANILINE MONOOXYGENASE"/>
    <property type="match status" value="1"/>
</dbReference>
<dbReference type="PIRSF" id="PIRSF000332">
    <property type="entry name" value="FMO"/>
    <property type="match status" value="1"/>
</dbReference>
<dbReference type="GO" id="GO:0004499">
    <property type="term" value="F:N,N-dimethylaniline monooxygenase activity"/>
    <property type="evidence" value="ECO:0007669"/>
    <property type="project" value="InterPro"/>
</dbReference>
<dbReference type="Gene3D" id="3.50.50.60">
    <property type="entry name" value="FAD/NAD(P)-binding domain"/>
    <property type="match status" value="2"/>
</dbReference>
<gene>
    <name evidence="6" type="ORF">IC229_12470</name>
</gene>
<keyword evidence="7" id="KW-1185">Reference proteome</keyword>
<evidence type="ECO:0000313" key="6">
    <source>
        <dbReference type="EMBL" id="MBD2701457.1"/>
    </source>
</evidence>
<dbReference type="InterPro" id="IPR036188">
    <property type="entry name" value="FAD/NAD-bd_sf"/>
</dbReference>
<name>A0A927ATY3_9BACT</name>
<reference evidence="6" key="1">
    <citation type="submission" date="2020-09" db="EMBL/GenBank/DDBJ databases">
        <authorList>
            <person name="Kim M.K."/>
        </authorList>
    </citation>
    <scope>NUCLEOTIDE SEQUENCE</scope>
    <source>
        <strain evidence="6">BT702</strain>
    </source>
</reference>
<comment type="caution">
    <text evidence="6">The sequence shown here is derived from an EMBL/GenBank/DDBJ whole genome shotgun (WGS) entry which is preliminary data.</text>
</comment>
<sequence>MDQPTTPETLIHATSNHPKKVGIIGAGVSGLVTAKTMREHGFEVVLFEKEAELGGVWISNRRYPNVTTQNTRDTYTFSDFPMPKHFPEWPTGEQVQQYLMSYAREFMILPYIQFSTKVELAEPIEDGKRGWLLHISQNGNLTNVTVDFLVVCNGVFSEPNMPQIQGRDVFKGQVLHSTQFRQEHLDAAKTQKVAVVGFAKSAHDILSQVSNVSEKPVCIYREAKWKMPRIFLGLNFKYLLLHRFGESLFPYRFLYGIHKFLHGPMGKPVTDLLVKGIGKAVAAQLKLKKSGLLPDKPFDSIANCSIGLTSDNFYERAANGEIQLEKGEISRYVADGVVLTNGKKITADTFVFATGFRQTVPFFDRTISYKLRNTKGWFQLYRNVLPTDVPNLSFVGYNPSLFTPFTSELAAHYSAQYFKGQLNVPSAEGMKKEIAQHQAWLAKRAPHGHSSGTCIIPFSFHHADELMRDMGLNTRRTRNPIKEFMAPFNPGMYKGLTQELQTLPSVKTPAKSGEPLVEA</sequence>
<keyword evidence="5" id="KW-0560">Oxidoreductase</keyword>
<evidence type="ECO:0000313" key="7">
    <source>
        <dbReference type="Proteomes" id="UP000598820"/>
    </source>
</evidence>
<dbReference type="SUPFAM" id="SSF51905">
    <property type="entry name" value="FAD/NAD(P)-binding domain"/>
    <property type="match status" value="2"/>
</dbReference>
<evidence type="ECO:0000256" key="1">
    <source>
        <dbReference type="ARBA" id="ARBA00009183"/>
    </source>
</evidence>
<dbReference type="InterPro" id="IPR000960">
    <property type="entry name" value="Flavin_mOase"/>
</dbReference>
<proteinExistence type="inferred from homology"/>